<dbReference type="PANTHER" id="PTHR23507:SF1">
    <property type="entry name" value="FI18259P1-RELATED"/>
    <property type="match status" value="1"/>
</dbReference>
<feature type="transmembrane region" description="Helical" evidence="6">
    <location>
        <begin position="329"/>
        <end position="352"/>
    </location>
</feature>
<reference evidence="7 8" key="1">
    <citation type="journal article" date="2016" name="Mol. Biol. Evol.">
        <title>Comparative Genomics of Early-Diverging Mushroom-Forming Fungi Provides Insights into the Origins of Lignocellulose Decay Capabilities.</title>
        <authorList>
            <person name="Nagy L.G."/>
            <person name="Riley R."/>
            <person name="Tritt A."/>
            <person name="Adam C."/>
            <person name="Daum C."/>
            <person name="Floudas D."/>
            <person name="Sun H."/>
            <person name="Yadav J.S."/>
            <person name="Pangilinan J."/>
            <person name="Larsson K.H."/>
            <person name="Matsuura K."/>
            <person name="Barry K."/>
            <person name="Labutti K."/>
            <person name="Kuo R."/>
            <person name="Ohm R.A."/>
            <person name="Bhattacharya S.S."/>
            <person name="Shirouzu T."/>
            <person name="Yoshinaga Y."/>
            <person name="Martin F.M."/>
            <person name="Grigoriev I.V."/>
            <person name="Hibbett D.S."/>
        </authorList>
    </citation>
    <scope>NUCLEOTIDE SEQUENCE [LARGE SCALE GENOMIC DNA]</scope>
    <source>
        <strain evidence="7 8">HHB9708</strain>
    </source>
</reference>
<dbReference type="Gene3D" id="1.20.1250.20">
    <property type="entry name" value="MFS general substrate transporter like domains"/>
    <property type="match status" value="1"/>
</dbReference>
<gene>
    <name evidence="7" type="ORF">SISNIDRAFT_459924</name>
</gene>
<dbReference type="EMBL" id="KV419437">
    <property type="protein sequence ID" value="KZS88444.1"/>
    <property type="molecule type" value="Genomic_DNA"/>
</dbReference>
<dbReference type="InterPro" id="IPR036259">
    <property type="entry name" value="MFS_trans_sf"/>
</dbReference>
<evidence type="ECO:0000313" key="8">
    <source>
        <dbReference type="Proteomes" id="UP000076722"/>
    </source>
</evidence>
<feature type="compositionally biased region" description="Low complexity" evidence="5">
    <location>
        <begin position="7"/>
        <end position="18"/>
    </location>
</feature>
<dbReference type="SUPFAM" id="SSF103473">
    <property type="entry name" value="MFS general substrate transporter"/>
    <property type="match status" value="1"/>
</dbReference>
<dbReference type="InterPro" id="IPR011701">
    <property type="entry name" value="MFS"/>
</dbReference>
<feature type="transmembrane region" description="Helical" evidence="6">
    <location>
        <begin position="261"/>
        <end position="280"/>
    </location>
</feature>
<feature type="transmembrane region" description="Helical" evidence="6">
    <location>
        <begin position="358"/>
        <end position="380"/>
    </location>
</feature>
<name>A0A164P7H9_9AGAM</name>
<accession>A0A164P7H9</accession>
<keyword evidence="2 6" id="KW-0812">Transmembrane</keyword>
<evidence type="ECO:0000256" key="5">
    <source>
        <dbReference type="SAM" id="MobiDB-lite"/>
    </source>
</evidence>
<evidence type="ECO:0000256" key="4">
    <source>
        <dbReference type="ARBA" id="ARBA00023136"/>
    </source>
</evidence>
<dbReference type="Proteomes" id="UP000076722">
    <property type="component" value="Unassembled WGS sequence"/>
</dbReference>
<feature type="transmembrane region" description="Helical" evidence="6">
    <location>
        <begin position="292"/>
        <end position="317"/>
    </location>
</feature>
<dbReference type="OrthoDB" id="3026777at2759"/>
<dbReference type="GO" id="GO:0022857">
    <property type="term" value="F:transmembrane transporter activity"/>
    <property type="evidence" value="ECO:0007669"/>
    <property type="project" value="InterPro"/>
</dbReference>
<evidence type="ECO:0000313" key="7">
    <source>
        <dbReference type="EMBL" id="KZS88444.1"/>
    </source>
</evidence>
<feature type="transmembrane region" description="Helical" evidence="6">
    <location>
        <begin position="637"/>
        <end position="656"/>
    </location>
</feature>
<feature type="transmembrane region" description="Helical" evidence="6">
    <location>
        <begin position="542"/>
        <end position="561"/>
    </location>
</feature>
<keyword evidence="4 6" id="KW-0472">Membrane</keyword>
<feature type="transmembrane region" description="Helical" evidence="6">
    <location>
        <begin position="438"/>
        <end position="457"/>
    </location>
</feature>
<feature type="transmembrane region" description="Helical" evidence="6">
    <location>
        <begin position="567"/>
        <end position="591"/>
    </location>
</feature>
<organism evidence="7 8">
    <name type="scientific">Sistotremastrum niveocremeum HHB9708</name>
    <dbReference type="NCBI Taxonomy" id="1314777"/>
    <lineage>
        <taxon>Eukaryota</taxon>
        <taxon>Fungi</taxon>
        <taxon>Dikarya</taxon>
        <taxon>Basidiomycota</taxon>
        <taxon>Agaricomycotina</taxon>
        <taxon>Agaricomycetes</taxon>
        <taxon>Sistotremastrales</taxon>
        <taxon>Sistotremastraceae</taxon>
        <taxon>Sertulicium</taxon>
        <taxon>Sertulicium niveocremeum</taxon>
    </lineage>
</organism>
<evidence type="ECO:0000256" key="3">
    <source>
        <dbReference type="ARBA" id="ARBA00022989"/>
    </source>
</evidence>
<feature type="region of interest" description="Disordered" evidence="5">
    <location>
        <begin position="196"/>
        <end position="218"/>
    </location>
</feature>
<sequence length="700" mass="76621">MAHLHLRPSSTSRNNSRASSRRRPGFHTRDSSLSNVLRVQAPEDLINVDAPMGIDPEVLADVVDAPDEGDEPVPESDEFALLPWYKRPSAWWLISLTPLTAVATACTLAPRVEIYTRLACAEIRPEFSSLLDNIGRTDFADAPSAPHSPSLLSRQAPLTYREASAPQHLALAQPFGDFGLSSKYLEYEVDFDRPLPRSNTSGYEPAPNKLPPTTKQCSSDPKVQAAVSSLIAVMGTLAGILTCLTTAFWGSLSDRYGRKPIMSLAITGFLVSDFNFILVARAAKYLPGGYRFIMFGPIFDGLLGGMSTWGAASHAYMADCTLPHARARIFSLSMGLLFTGIGIGPTLGSFLIRATGDLLSVFYLATAAHIGYALFVFFIIPESLSKKSMLENRKRVSENQDSQFGFFLRVFSFLRPVATILPKRVVVPGTVAQTRLDWNLTFLAAASALVSFLFSSFQIKFQYAQAQFGWTSEQLGYWLSAVGAARAFHLMISLPLFIKYFKPKPPIHLPSSASEPLLNDPASPPKPATAPVKHHSPKFDLLLLRLSLAIEVVAYSSLIFFRTPQWWFIATIVGAFGSGFGPALQSIALEVYARRGETEAGKLFGALSVVNSLCSSILGPMIYGATYITTVVSFPQAIFVVSGAFLSTAFIFSLFVRIRDRRADGTLDEDHVEYTDGDDAQPQADREEDSDDSEATRFNP</sequence>
<protein>
    <submittedName>
        <fullName evidence="7">MFS general substrate transporter</fullName>
    </submittedName>
</protein>
<feature type="transmembrane region" description="Helical" evidence="6">
    <location>
        <begin position="225"/>
        <end position="249"/>
    </location>
</feature>
<dbReference type="AlphaFoldDB" id="A0A164P7H9"/>
<keyword evidence="3 6" id="KW-1133">Transmembrane helix</keyword>
<feature type="transmembrane region" description="Helical" evidence="6">
    <location>
        <begin position="603"/>
        <end position="625"/>
    </location>
</feature>
<evidence type="ECO:0000256" key="6">
    <source>
        <dbReference type="SAM" id="Phobius"/>
    </source>
</evidence>
<dbReference type="GO" id="GO:0016020">
    <property type="term" value="C:membrane"/>
    <property type="evidence" value="ECO:0007669"/>
    <property type="project" value="UniProtKB-SubCell"/>
</dbReference>
<feature type="region of interest" description="Disordered" evidence="5">
    <location>
        <begin position="667"/>
        <end position="700"/>
    </location>
</feature>
<evidence type="ECO:0000256" key="1">
    <source>
        <dbReference type="ARBA" id="ARBA00004141"/>
    </source>
</evidence>
<proteinExistence type="predicted"/>
<feature type="region of interest" description="Disordered" evidence="5">
    <location>
        <begin position="1"/>
        <end position="34"/>
    </location>
</feature>
<evidence type="ECO:0000256" key="2">
    <source>
        <dbReference type="ARBA" id="ARBA00022692"/>
    </source>
</evidence>
<dbReference type="PANTHER" id="PTHR23507">
    <property type="entry name" value="ZGC:174356"/>
    <property type="match status" value="1"/>
</dbReference>
<keyword evidence="8" id="KW-1185">Reference proteome</keyword>
<dbReference type="Pfam" id="PF07690">
    <property type="entry name" value="MFS_1"/>
    <property type="match status" value="1"/>
</dbReference>
<comment type="subcellular location">
    <subcellularLocation>
        <location evidence="1">Membrane</location>
        <topology evidence="1">Multi-pass membrane protein</topology>
    </subcellularLocation>
</comment>